<comment type="caution">
    <text evidence="1">The sequence shown here is derived from an EMBL/GenBank/DDBJ whole genome shotgun (WGS) entry which is preliminary data.</text>
</comment>
<dbReference type="InterPro" id="IPR011009">
    <property type="entry name" value="Kinase-like_dom_sf"/>
</dbReference>
<gene>
    <name evidence="1" type="primary">A06p023420.1_BraROA</name>
    <name evidence="1" type="ORF">IGI04_023071</name>
</gene>
<accession>A0ABQ7M2S2</accession>
<dbReference type="Gene3D" id="3.30.200.20">
    <property type="entry name" value="Phosphorylase Kinase, domain 1"/>
    <property type="match status" value="1"/>
</dbReference>
<evidence type="ECO:0000313" key="1">
    <source>
        <dbReference type="EMBL" id="KAG5393108.1"/>
    </source>
</evidence>
<sequence>MHLIKNWSMVDVPIGGKPVSSASELTDILTWNCYMLERKEVDNSRCIHILYNQYTYKDVFEQYELRYSLKASPLEPVTKITKGLKENCILRVGGFGKVYRVDILDGSEIAIKRVYLMVQNKECKSRFQKFATVGRLGNMKLVQLCGYYKHEISDEDERAVYGGNWYRDVYKETCLFLKHVVGTFFMKSLKMGCSLALSLVGAVAHEFMVLHLAMNQTTRQTPHTAAEPSLQNRVASSASFRSVKMPAISSNGDLVVEHVNMILYELFHSLRPPKTSAQDIALLLSF</sequence>
<dbReference type="EMBL" id="JADBGQ010000006">
    <property type="protein sequence ID" value="KAG5393108.1"/>
    <property type="molecule type" value="Genomic_DNA"/>
</dbReference>
<evidence type="ECO:0008006" key="3">
    <source>
        <dbReference type="Google" id="ProtNLM"/>
    </source>
</evidence>
<evidence type="ECO:0000313" key="2">
    <source>
        <dbReference type="Proteomes" id="UP000823674"/>
    </source>
</evidence>
<organism evidence="1 2">
    <name type="scientific">Brassica rapa subsp. trilocularis</name>
    <dbReference type="NCBI Taxonomy" id="1813537"/>
    <lineage>
        <taxon>Eukaryota</taxon>
        <taxon>Viridiplantae</taxon>
        <taxon>Streptophyta</taxon>
        <taxon>Embryophyta</taxon>
        <taxon>Tracheophyta</taxon>
        <taxon>Spermatophyta</taxon>
        <taxon>Magnoliopsida</taxon>
        <taxon>eudicotyledons</taxon>
        <taxon>Gunneridae</taxon>
        <taxon>Pentapetalae</taxon>
        <taxon>rosids</taxon>
        <taxon>malvids</taxon>
        <taxon>Brassicales</taxon>
        <taxon>Brassicaceae</taxon>
        <taxon>Brassiceae</taxon>
        <taxon>Brassica</taxon>
    </lineage>
</organism>
<name>A0ABQ7M2S2_BRACM</name>
<keyword evidence="2" id="KW-1185">Reference proteome</keyword>
<reference evidence="1 2" key="1">
    <citation type="submission" date="2021-03" db="EMBL/GenBank/DDBJ databases">
        <authorList>
            <person name="King G.J."/>
            <person name="Bancroft I."/>
            <person name="Baten A."/>
            <person name="Bloomfield J."/>
            <person name="Borpatragohain P."/>
            <person name="He Z."/>
            <person name="Irish N."/>
            <person name="Irwin J."/>
            <person name="Liu K."/>
            <person name="Mauleon R.P."/>
            <person name="Moore J."/>
            <person name="Morris R."/>
            <person name="Ostergaard L."/>
            <person name="Wang B."/>
            <person name="Wells R."/>
        </authorList>
    </citation>
    <scope>NUCLEOTIDE SEQUENCE [LARGE SCALE GENOMIC DNA]</scope>
    <source>
        <strain evidence="1">R-o-18</strain>
        <tissue evidence="1">Leaf</tissue>
    </source>
</reference>
<dbReference type="Proteomes" id="UP000823674">
    <property type="component" value="Chromosome A06"/>
</dbReference>
<protein>
    <recommendedName>
        <fullName evidence="3">Protein kinase domain-containing protein</fullName>
    </recommendedName>
</protein>
<proteinExistence type="predicted"/>
<dbReference type="SUPFAM" id="SSF56112">
    <property type="entry name" value="Protein kinase-like (PK-like)"/>
    <property type="match status" value="1"/>
</dbReference>